<keyword evidence="2" id="KW-0808">Transferase</keyword>
<sequence length="254" mass="27486">MSLLSVVTAVYEPEPEYLLAAYESLDSQHLPAGWEWEWLVQEDGRTGAAASILPADERIKLGYGRHNGVAITRNLALAASGGSLVKNLDQDDILSPGVLARDIAVLGEDGLPEVHWTVSRALDLLPDGSTAAVAGDPPDGRLPRGFVPDRWRAAAYRLPVHPATMCLRRNLITALGGWMAVPGSDDTGLLIAAGTLTVGYFHAEPGLLYRKWPGQESGQARHTEPVEWNARMSLIDERARALEQLWAQQSVPAS</sequence>
<protein>
    <submittedName>
        <fullName evidence="2">Glycosyltransferase</fullName>
        <ecNumber evidence="2">2.4.-.-</ecNumber>
    </submittedName>
</protein>
<accession>A0A941IP35</accession>
<dbReference type="InterPro" id="IPR029044">
    <property type="entry name" value="Nucleotide-diphossugar_trans"/>
</dbReference>
<dbReference type="Gene3D" id="3.90.550.10">
    <property type="entry name" value="Spore Coat Polysaccharide Biosynthesis Protein SpsA, Chain A"/>
    <property type="match status" value="1"/>
</dbReference>
<dbReference type="EMBL" id="JAGSOG010000066">
    <property type="protein sequence ID" value="MBR7834674.1"/>
    <property type="molecule type" value="Genomic_DNA"/>
</dbReference>
<dbReference type="Pfam" id="PF00535">
    <property type="entry name" value="Glycos_transf_2"/>
    <property type="match status" value="1"/>
</dbReference>
<evidence type="ECO:0000313" key="3">
    <source>
        <dbReference type="Proteomes" id="UP000675781"/>
    </source>
</evidence>
<evidence type="ECO:0000259" key="1">
    <source>
        <dbReference type="Pfam" id="PF00535"/>
    </source>
</evidence>
<keyword evidence="3" id="KW-1185">Reference proteome</keyword>
<dbReference type="EC" id="2.4.-.-" evidence="2"/>
<keyword evidence="2" id="KW-0328">Glycosyltransferase</keyword>
<proteinExistence type="predicted"/>
<feature type="domain" description="Glycosyltransferase 2-like" evidence="1">
    <location>
        <begin position="5"/>
        <end position="108"/>
    </location>
</feature>
<dbReference type="GO" id="GO:0016757">
    <property type="term" value="F:glycosyltransferase activity"/>
    <property type="evidence" value="ECO:0007669"/>
    <property type="project" value="UniProtKB-KW"/>
</dbReference>
<comment type="caution">
    <text evidence="2">The sequence shown here is derived from an EMBL/GenBank/DDBJ whole genome shotgun (WGS) entry which is preliminary data.</text>
</comment>
<dbReference type="Proteomes" id="UP000675781">
    <property type="component" value="Unassembled WGS sequence"/>
</dbReference>
<dbReference type="RefSeq" id="WP_212529193.1">
    <property type="nucleotide sequence ID" value="NZ_JAGSOG010000066.1"/>
</dbReference>
<dbReference type="AlphaFoldDB" id="A0A941IP35"/>
<dbReference type="InterPro" id="IPR001173">
    <property type="entry name" value="Glyco_trans_2-like"/>
</dbReference>
<gene>
    <name evidence="2" type="ORF">KDL01_15475</name>
</gene>
<name>A0A941IP35_9ACTN</name>
<dbReference type="SUPFAM" id="SSF53448">
    <property type="entry name" value="Nucleotide-diphospho-sugar transferases"/>
    <property type="match status" value="1"/>
</dbReference>
<evidence type="ECO:0000313" key="2">
    <source>
        <dbReference type="EMBL" id="MBR7834674.1"/>
    </source>
</evidence>
<reference evidence="2" key="1">
    <citation type="submission" date="2021-04" db="EMBL/GenBank/DDBJ databases">
        <title>Genome based classification of Actinospica acidithermotolerans sp. nov., an actinobacterium isolated from an Indonesian hot spring.</title>
        <authorList>
            <person name="Kusuma A.B."/>
            <person name="Putra K.E."/>
            <person name="Nafisah S."/>
            <person name="Loh J."/>
            <person name="Nouioui I."/>
            <person name="Goodfellow M."/>
        </authorList>
    </citation>
    <scope>NUCLEOTIDE SEQUENCE</scope>
    <source>
        <strain evidence="2">CSCA 57</strain>
    </source>
</reference>
<organism evidence="2 3">
    <name type="scientific">Actinospica durhamensis</name>
    <dbReference type="NCBI Taxonomy" id="1508375"/>
    <lineage>
        <taxon>Bacteria</taxon>
        <taxon>Bacillati</taxon>
        <taxon>Actinomycetota</taxon>
        <taxon>Actinomycetes</taxon>
        <taxon>Catenulisporales</taxon>
        <taxon>Actinospicaceae</taxon>
        <taxon>Actinospica</taxon>
    </lineage>
</organism>